<name>A0A835F216_9POAL</name>
<dbReference type="InterPro" id="IPR013187">
    <property type="entry name" value="F-box-assoc_dom_typ3"/>
</dbReference>
<dbReference type="EMBL" id="JACEFO010001653">
    <property type="protein sequence ID" value="KAF8725941.1"/>
    <property type="molecule type" value="Genomic_DNA"/>
</dbReference>
<dbReference type="Proteomes" id="UP000636709">
    <property type="component" value="Unassembled WGS sequence"/>
</dbReference>
<dbReference type="SUPFAM" id="SSF81383">
    <property type="entry name" value="F-box domain"/>
    <property type="match status" value="2"/>
</dbReference>
<dbReference type="PROSITE" id="PS50181">
    <property type="entry name" value="FBOX"/>
    <property type="match status" value="1"/>
</dbReference>
<organism evidence="3 4">
    <name type="scientific">Digitaria exilis</name>
    <dbReference type="NCBI Taxonomy" id="1010633"/>
    <lineage>
        <taxon>Eukaryota</taxon>
        <taxon>Viridiplantae</taxon>
        <taxon>Streptophyta</taxon>
        <taxon>Embryophyta</taxon>
        <taxon>Tracheophyta</taxon>
        <taxon>Spermatophyta</taxon>
        <taxon>Magnoliopsida</taxon>
        <taxon>Liliopsida</taxon>
        <taxon>Poales</taxon>
        <taxon>Poaceae</taxon>
        <taxon>PACMAD clade</taxon>
        <taxon>Panicoideae</taxon>
        <taxon>Panicodae</taxon>
        <taxon>Paniceae</taxon>
        <taxon>Anthephorinae</taxon>
        <taxon>Digitaria</taxon>
    </lineage>
</organism>
<dbReference type="InterPro" id="IPR001810">
    <property type="entry name" value="F-box_dom"/>
</dbReference>
<feature type="compositionally biased region" description="Polar residues" evidence="1">
    <location>
        <begin position="13"/>
        <end position="23"/>
    </location>
</feature>
<dbReference type="Pfam" id="PF08268">
    <property type="entry name" value="FBA_3"/>
    <property type="match status" value="1"/>
</dbReference>
<dbReference type="InterPro" id="IPR036047">
    <property type="entry name" value="F-box-like_dom_sf"/>
</dbReference>
<gene>
    <name evidence="3" type="ORF">HU200_020515</name>
</gene>
<evidence type="ECO:0000313" key="3">
    <source>
        <dbReference type="EMBL" id="KAF8725941.1"/>
    </source>
</evidence>
<proteinExistence type="predicted"/>
<protein>
    <recommendedName>
        <fullName evidence="2">F-box domain-containing protein</fullName>
    </recommendedName>
</protein>
<evidence type="ECO:0000259" key="2">
    <source>
        <dbReference type="PROSITE" id="PS50181"/>
    </source>
</evidence>
<dbReference type="Gene3D" id="1.20.1280.50">
    <property type="match status" value="1"/>
</dbReference>
<feature type="region of interest" description="Disordered" evidence="1">
    <location>
        <begin position="1"/>
        <end position="37"/>
    </location>
</feature>
<keyword evidence="4" id="KW-1185">Reference proteome</keyword>
<evidence type="ECO:0000313" key="4">
    <source>
        <dbReference type="Proteomes" id="UP000636709"/>
    </source>
</evidence>
<dbReference type="Pfam" id="PF00646">
    <property type="entry name" value="F-box"/>
    <property type="match status" value="2"/>
</dbReference>
<dbReference type="SMART" id="SM00256">
    <property type="entry name" value="FBOX"/>
    <property type="match status" value="2"/>
</dbReference>
<comment type="caution">
    <text evidence="3">The sequence shown here is derived from an EMBL/GenBank/DDBJ whole genome shotgun (WGS) entry which is preliminary data.</text>
</comment>
<dbReference type="AlphaFoldDB" id="A0A835F216"/>
<dbReference type="InterPro" id="IPR050796">
    <property type="entry name" value="SCF_F-box_component"/>
</dbReference>
<dbReference type="OrthoDB" id="687019at2759"/>
<feature type="region of interest" description="Disordered" evidence="1">
    <location>
        <begin position="62"/>
        <end position="85"/>
    </location>
</feature>
<accession>A0A835F216</accession>
<dbReference type="PANTHER" id="PTHR31672:SF2">
    <property type="entry name" value="F-BOX DOMAIN-CONTAINING PROTEIN"/>
    <property type="match status" value="1"/>
</dbReference>
<evidence type="ECO:0000256" key="1">
    <source>
        <dbReference type="SAM" id="MobiDB-lite"/>
    </source>
</evidence>
<dbReference type="CDD" id="cd22157">
    <property type="entry name" value="F-box_AtFBW1-like"/>
    <property type="match status" value="1"/>
</dbReference>
<dbReference type="PANTHER" id="PTHR31672">
    <property type="entry name" value="BNACNNG10540D PROTEIN"/>
    <property type="match status" value="1"/>
</dbReference>
<reference evidence="3" key="1">
    <citation type="submission" date="2020-07" db="EMBL/GenBank/DDBJ databases">
        <title>Genome sequence and genetic diversity analysis of an under-domesticated orphan crop, white fonio (Digitaria exilis).</title>
        <authorList>
            <person name="Bennetzen J.L."/>
            <person name="Chen S."/>
            <person name="Ma X."/>
            <person name="Wang X."/>
            <person name="Yssel A.E.J."/>
            <person name="Chaluvadi S.R."/>
            <person name="Johnson M."/>
            <person name="Gangashetty P."/>
            <person name="Hamidou F."/>
            <person name="Sanogo M.D."/>
            <person name="Zwaenepoel A."/>
            <person name="Wallace J."/>
            <person name="Van De Peer Y."/>
            <person name="Van Deynze A."/>
        </authorList>
    </citation>
    <scope>NUCLEOTIDE SEQUENCE</scope>
    <source>
        <tissue evidence="3">Leaves</tissue>
    </source>
</reference>
<feature type="domain" description="F-box" evidence="2">
    <location>
        <begin position="218"/>
        <end position="267"/>
    </location>
</feature>
<sequence>MAVNHKVGGPGSVPNSSTKNSSAGGAPPADGLNWADGAKNTGSPRILLALLPSLSRVPGCGGGQWMTGGRRRRREKNFRGQESVDTKGGCLIPWSELPPSQWSATGTRASPSAPLYYSDDEIDVGITGNLPDWQLVDQQLSAPPVPRPPAEQLAFTVQVSLAGGMPDWLLDDFFDGLSEFSAGLSFTENGTSKITYAMHVHSGARAGSFTRVSSVQGVATNNNLPPEIIDKILLLLPARSVFRFRAVCRSWAARLSSPSFTNAYAAATDARRTHNKLVVLAPSSGPSTVVYSCSSNEAAVEPLLTLDHIRTDFLSLSSRPSRGLLLLSDTRAVGRYWVCNPSTGECRALPPPPERSRVSLSSAGLAFDDLTMECKVVHLFFFVGRTEVNVRCEVLTLGAHAWRWRPAACTGLNQCSRDIVEALLVEEAVAKAPPVFADGCLHWLMRYPRRGRRVDGVLLRQGQDAILRFSAADESFGLVSAPESVPFEDYIRLEEHLPMVPVHLAELKGLLCMVHDLRHRGSQLDVWARSVQGEWSLGYRIPVSPLLSSLREPQFITVLGSTSNERLLLATSEHKVYSYATDTRRVETVFAIGETSIGQQKEAPAELRLGLYEDSLIRIGGADRVSSAVAQVLLRLPLESIVQSKLLSREWRALIESESFAAAHLSIKRPRRIFIATNGRARGSFFRFAPLQSWLRASPADLANSLVVDSNIVCSSKPCHGLNLISTGTDDYLCNPCTGAIECLGIRGRSHFTPYGSSATGQPSRRHAFTVGRSVGLGFDHNTGEHVAVEIGNICGALACILKASESDSWTCAGTPPMPVTDMPPAHVDGTLYWLGRREQRVLVILCEQPNLNHHHGATTFLVELNNTLSLVVADSEPEEMEIWMMNIRLRAWTAAAMVVPIEINGDEGRILLSTGRALGYYDTKTGAIDTIYSLDLLQLPPCAMASPILCEESLVPVHNEDVLPLDRVAPPSAHGHMCQSHGCQGIGTFYSRCSTRMLCTKCTRRAGSRHFCYYYSSMNDDGDVLRHVFISRRDLVLGVLPCRLTECAYRMNGHGDVIETWALRHDVSPQAATMGHGATSIQQGDV</sequence>